<organism evidence="1 2">
    <name type="scientific">Tagetes erecta</name>
    <name type="common">African marigold</name>
    <dbReference type="NCBI Taxonomy" id="13708"/>
    <lineage>
        <taxon>Eukaryota</taxon>
        <taxon>Viridiplantae</taxon>
        <taxon>Streptophyta</taxon>
        <taxon>Embryophyta</taxon>
        <taxon>Tracheophyta</taxon>
        <taxon>Spermatophyta</taxon>
        <taxon>Magnoliopsida</taxon>
        <taxon>eudicotyledons</taxon>
        <taxon>Gunneridae</taxon>
        <taxon>Pentapetalae</taxon>
        <taxon>asterids</taxon>
        <taxon>campanulids</taxon>
        <taxon>Asterales</taxon>
        <taxon>Asteraceae</taxon>
        <taxon>Asteroideae</taxon>
        <taxon>Heliantheae alliance</taxon>
        <taxon>Tageteae</taxon>
        <taxon>Tagetes</taxon>
    </lineage>
</organism>
<dbReference type="AlphaFoldDB" id="A0AAD8JRT4"/>
<sequence>MVPVHMRYDSVKGKKNILSFTDGIVDIIQFNLEVKHGGIITQPNYLRFLGSVIASNNFITSPPNFTIKHHQFIIIL</sequence>
<keyword evidence="2" id="KW-1185">Reference proteome</keyword>
<dbReference type="EMBL" id="JAUHHV010000011">
    <property type="protein sequence ID" value="KAK1407547.1"/>
    <property type="molecule type" value="Genomic_DNA"/>
</dbReference>
<protein>
    <submittedName>
        <fullName evidence="1">Uncharacterized protein</fullName>
    </submittedName>
</protein>
<accession>A0AAD8JRT4</accession>
<reference evidence="1" key="1">
    <citation type="journal article" date="2023" name="bioRxiv">
        <title>Improved chromosome-level genome assembly for marigold (Tagetes erecta).</title>
        <authorList>
            <person name="Jiang F."/>
            <person name="Yuan L."/>
            <person name="Wang S."/>
            <person name="Wang H."/>
            <person name="Xu D."/>
            <person name="Wang A."/>
            <person name="Fan W."/>
        </authorList>
    </citation>
    <scope>NUCLEOTIDE SEQUENCE</scope>
    <source>
        <strain evidence="1">WSJ</strain>
        <tissue evidence="1">Leaf</tissue>
    </source>
</reference>
<dbReference type="Proteomes" id="UP001229421">
    <property type="component" value="Unassembled WGS sequence"/>
</dbReference>
<comment type="caution">
    <text evidence="1">The sequence shown here is derived from an EMBL/GenBank/DDBJ whole genome shotgun (WGS) entry which is preliminary data.</text>
</comment>
<evidence type="ECO:0000313" key="2">
    <source>
        <dbReference type="Proteomes" id="UP001229421"/>
    </source>
</evidence>
<name>A0AAD8JRT4_TARER</name>
<gene>
    <name evidence="1" type="ORF">QVD17_39165</name>
</gene>
<proteinExistence type="predicted"/>
<evidence type="ECO:0000313" key="1">
    <source>
        <dbReference type="EMBL" id="KAK1407547.1"/>
    </source>
</evidence>